<evidence type="ECO:0000313" key="11">
    <source>
        <dbReference type="EMBL" id="ETD24165.1"/>
    </source>
</evidence>
<dbReference type="PANTHER" id="PTHR11557:SF0">
    <property type="entry name" value="PORPHOBILINOGEN DEAMINASE"/>
    <property type="match status" value="1"/>
</dbReference>
<dbReference type="SUPFAM" id="SSF54782">
    <property type="entry name" value="Porphobilinogen deaminase (hydroxymethylbilane synthase), C-terminal domain"/>
    <property type="match status" value="1"/>
</dbReference>
<organism evidence="11 12">
    <name type="scientific">Helicobacter macacae MIT 99-5501</name>
    <dbReference type="NCBI Taxonomy" id="1357400"/>
    <lineage>
        <taxon>Bacteria</taxon>
        <taxon>Pseudomonadati</taxon>
        <taxon>Campylobacterota</taxon>
        <taxon>Epsilonproteobacteria</taxon>
        <taxon>Campylobacterales</taxon>
        <taxon>Helicobacteraceae</taxon>
        <taxon>Helicobacter</taxon>
    </lineage>
</organism>
<dbReference type="GO" id="GO:0005737">
    <property type="term" value="C:cytoplasm"/>
    <property type="evidence" value="ECO:0007669"/>
    <property type="project" value="UniProtKB-UniRule"/>
</dbReference>
<dbReference type="GO" id="GO:0006782">
    <property type="term" value="P:protoporphyrinogen IX biosynthetic process"/>
    <property type="evidence" value="ECO:0007669"/>
    <property type="project" value="UniProtKB-UniRule"/>
</dbReference>
<dbReference type="PROSITE" id="PS00533">
    <property type="entry name" value="PORPHOBILINOGEN_DEAM"/>
    <property type="match status" value="1"/>
</dbReference>
<dbReference type="PANTHER" id="PTHR11557">
    <property type="entry name" value="PORPHOBILINOGEN DEAMINASE"/>
    <property type="match status" value="1"/>
</dbReference>
<evidence type="ECO:0000313" key="12">
    <source>
        <dbReference type="Proteomes" id="UP000018731"/>
    </source>
</evidence>
<dbReference type="Gene3D" id="3.40.190.10">
    <property type="entry name" value="Periplasmic binding protein-like II"/>
    <property type="match status" value="2"/>
</dbReference>
<sequence>MTSKKFIIGTRGSALALWQAEHIKSRLKAELGVESTLKIVKTKGDKILDVPLAKIGGKGLFTKELEELLLSGEIDLAVHSLKDVPVELPSGLTLASITKREDVRDCLLSYKYESLDSLPQGAKVGTTSLRRTMQILAKRPDLEALSLRGNVQTRLKKLESGEFHAIMLAAAGLKRLGITNEQIPHITAFEVDEMIPAMGQAALGIECRNDEKITSLLEKLSDKEAMICASAEREFIRALDGGCQVPIGVHCKIVSDSHKVDLLKINAIVGIPSGEKILRESLEISIKEIPQKCSQKSLLELQKTANDMAKNLADKMIAQGAKEILQEALSFWG</sequence>
<dbReference type="Proteomes" id="UP000018731">
    <property type="component" value="Unassembled WGS sequence"/>
</dbReference>
<evidence type="ECO:0000256" key="2">
    <source>
        <dbReference type="ARBA" id="ARBA00004735"/>
    </source>
</evidence>
<feature type="domain" description="Porphobilinogen deaminase C-terminal" evidence="10">
    <location>
        <begin position="227"/>
        <end position="296"/>
    </location>
</feature>
<comment type="caution">
    <text evidence="11">The sequence shown here is derived from an EMBL/GenBank/DDBJ whole genome shotgun (WGS) entry which is preliminary data.</text>
</comment>
<dbReference type="EC" id="2.5.1.61" evidence="8"/>
<dbReference type="SUPFAM" id="SSF53850">
    <property type="entry name" value="Periplasmic binding protein-like II"/>
    <property type="match status" value="1"/>
</dbReference>
<comment type="cofactor">
    <cofactor evidence="8">
        <name>dipyrromethane</name>
        <dbReference type="ChEBI" id="CHEBI:60342"/>
    </cofactor>
    <text evidence="8">Binds 1 dipyrromethane group covalently.</text>
</comment>
<dbReference type="PRINTS" id="PR00151">
    <property type="entry name" value="PORPHBDMNASE"/>
</dbReference>
<dbReference type="InterPro" id="IPR036803">
    <property type="entry name" value="Porphobilinogen_deaminase_C_sf"/>
</dbReference>
<proteinExistence type="inferred from homology"/>
<dbReference type="InterPro" id="IPR022418">
    <property type="entry name" value="Porphobilinogen_deaminase_C"/>
</dbReference>
<dbReference type="NCBIfam" id="TIGR00212">
    <property type="entry name" value="hemC"/>
    <property type="match status" value="1"/>
</dbReference>
<dbReference type="Pfam" id="PF03900">
    <property type="entry name" value="Porphobil_deamC"/>
    <property type="match status" value="1"/>
</dbReference>
<keyword evidence="6 8" id="KW-0627">Porphyrin biosynthesis</keyword>
<protein>
    <recommendedName>
        <fullName evidence="8">Porphobilinogen deaminase</fullName>
        <shortName evidence="8">PBG</shortName>
        <ecNumber evidence="8">2.5.1.61</ecNumber>
    </recommendedName>
    <alternativeName>
        <fullName evidence="8">Hydroxymethylbilane synthase</fullName>
        <shortName evidence="8">HMBS</shortName>
    </alternativeName>
    <alternativeName>
        <fullName evidence="8">Pre-uroporphyrinogen synthase</fullName>
    </alternativeName>
</protein>
<dbReference type="PIRSF" id="PIRSF001438">
    <property type="entry name" value="4pyrrol_synth_OHMeBilane_synth"/>
    <property type="match status" value="1"/>
</dbReference>
<name>V8CAX8_9HELI</name>
<dbReference type="InterPro" id="IPR022417">
    <property type="entry name" value="Porphobilin_deaminase_N"/>
</dbReference>
<comment type="similarity">
    <text evidence="3 8">Belongs to the HMBS family.</text>
</comment>
<comment type="catalytic activity">
    <reaction evidence="7 8">
        <text>4 porphobilinogen + H2O = hydroxymethylbilane + 4 NH4(+)</text>
        <dbReference type="Rhea" id="RHEA:13185"/>
        <dbReference type="ChEBI" id="CHEBI:15377"/>
        <dbReference type="ChEBI" id="CHEBI:28938"/>
        <dbReference type="ChEBI" id="CHEBI:57845"/>
        <dbReference type="ChEBI" id="CHEBI:58126"/>
        <dbReference type="EC" id="2.5.1.61"/>
    </reaction>
</comment>
<evidence type="ECO:0000256" key="8">
    <source>
        <dbReference type="HAMAP-Rule" id="MF_00260"/>
    </source>
</evidence>
<comment type="subunit">
    <text evidence="4 8">Monomer.</text>
</comment>
<dbReference type="HOGENOM" id="CLU_019704_1_2_7"/>
<dbReference type="InterPro" id="IPR022419">
    <property type="entry name" value="Porphobilin_deaminase_cofac_BS"/>
</dbReference>
<dbReference type="Pfam" id="PF01379">
    <property type="entry name" value="Porphobil_deam"/>
    <property type="match status" value="1"/>
</dbReference>
<dbReference type="EMBL" id="AZJI01000004">
    <property type="protein sequence ID" value="ETD24165.1"/>
    <property type="molecule type" value="Genomic_DNA"/>
</dbReference>
<dbReference type="HAMAP" id="MF_00260">
    <property type="entry name" value="Porphobil_deam"/>
    <property type="match status" value="1"/>
</dbReference>
<feature type="modified residue" description="S-(dipyrrolylmethanemethyl)cysteine" evidence="8">
    <location>
        <position position="243"/>
    </location>
</feature>
<accession>V8CAX8</accession>
<dbReference type="eggNOG" id="COG0181">
    <property type="taxonomic scope" value="Bacteria"/>
</dbReference>
<evidence type="ECO:0000256" key="1">
    <source>
        <dbReference type="ARBA" id="ARBA00002869"/>
    </source>
</evidence>
<reference evidence="11 12" key="1">
    <citation type="journal article" date="2014" name="Genome Announc.">
        <title>Draft genome sequences of six enterohepatic helicobacter species isolated from humans and one from rhesus macaques.</title>
        <authorList>
            <person name="Shen Z."/>
            <person name="Sheh A."/>
            <person name="Young S.K."/>
            <person name="Abouelliel A."/>
            <person name="Ward D.V."/>
            <person name="Earl A.M."/>
            <person name="Fox J.G."/>
        </authorList>
    </citation>
    <scope>NUCLEOTIDE SEQUENCE [LARGE SCALE GENOMIC DNA]</scope>
    <source>
        <strain evidence="11 12">MIT 99-5501</strain>
    </source>
</reference>
<dbReference type="CDD" id="cd13646">
    <property type="entry name" value="PBP2_EcHMBS_like"/>
    <property type="match status" value="1"/>
</dbReference>
<dbReference type="FunFam" id="3.40.190.10:FF:000004">
    <property type="entry name" value="Porphobilinogen deaminase"/>
    <property type="match status" value="1"/>
</dbReference>
<dbReference type="RefSeq" id="WP_023927637.1">
    <property type="nucleotide sequence ID" value="NZ_KI669454.1"/>
</dbReference>
<evidence type="ECO:0000256" key="6">
    <source>
        <dbReference type="ARBA" id="ARBA00023244"/>
    </source>
</evidence>
<comment type="miscellaneous">
    <text evidence="8">The porphobilinogen subunits are added to the dipyrromethane group.</text>
</comment>
<evidence type="ECO:0000256" key="5">
    <source>
        <dbReference type="ARBA" id="ARBA00022679"/>
    </source>
</evidence>
<keyword evidence="12" id="KW-1185">Reference proteome</keyword>
<dbReference type="FunFam" id="3.40.190.10:FF:000005">
    <property type="entry name" value="Porphobilinogen deaminase"/>
    <property type="match status" value="1"/>
</dbReference>
<evidence type="ECO:0000256" key="4">
    <source>
        <dbReference type="ARBA" id="ARBA00011245"/>
    </source>
</evidence>
<dbReference type="UniPathway" id="UPA00251">
    <property type="reaction ID" value="UER00319"/>
</dbReference>
<keyword evidence="5 8" id="KW-0808">Transferase</keyword>
<dbReference type="PATRIC" id="fig|1357400.3.peg.1259"/>
<dbReference type="InterPro" id="IPR000860">
    <property type="entry name" value="HemC"/>
</dbReference>
<dbReference type="GO" id="GO:0004418">
    <property type="term" value="F:hydroxymethylbilane synthase activity"/>
    <property type="evidence" value="ECO:0007669"/>
    <property type="project" value="UniProtKB-UniRule"/>
</dbReference>
<dbReference type="Gene3D" id="3.30.160.40">
    <property type="entry name" value="Porphobilinogen deaminase, C-terminal domain"/>
    <property type="match status" value="1"/>
</dbReference>
<evidence type="ECO:0000259" key="9">
    <source>
        <dbReference type="Pfam" id="PF01379"/>
    </source>
</evidence>
<dbReference type="STRING" id="1357400.HMPREF2086_00913"/>
<gene>
    <name evidence="8" type="primary">hemC</name>
    <name evidence="11" type="ORF">HMPREF2086_00913</name>
</gene>
<comment type="function">
    <text evidence="1 8">Tetrapolymerization of the monopyrrole PBG into the hydroxymethylbilane pre-uroporphyrinogen in several discrete steps.</text>
</comment>
<evidence type="ECO:0000256" key="3">
    <source>
        <dbReference type="ARBA" id="ARBA00005638"/>
    </source>
</evidence>
<dbReference type="AlphaFoldDB" id="V8CAX8"/>
<dbReference type="OrthoDB" id="9810298at2"/>
<evidence type="ECO:0000259" key="10">
    <source>
        <dbReference type="Pfam" id="PF03900"/>
    </source>
</evidence>
<comment type="pathway">
    <text evidence="2">Porphyrin-containing compound metabolism; protoporphyrin-IX biosynthesis; coproporphyrinogen-III from 5-aminolevulinate: step 2/4.</text>
</comment>
<feature type="domain" description="Porphobilinogen deaminase N-terminal" evidence="9">
    <location>
        <begin position="7"/>
        <end position="212"/>
    </location>
</feature>
<evidence type="ECO:0000256" key="7">
    <source>
        <dbReference type="ARBA" id="ARBA00048169"/>
    </source>
</evidence>